<keyword evidence="2" id="KW-1185">Reference proteome</keyword>
<dbReference type="Proteomes" id="UP000308600">
    <property type="component" value="Unassembled WGS sequence"/>
</dbReference>
<sequence>MVFGCSAGLYGILSSGGMAFLYGAGQNTVTFGVTVTIGTVTVSIASGSVIIVIGAGMIGVGSVYSMWWTDLSFRKPSAHSRVPMLQPAKPFQDSLGRKGDLYSSFWDSFLNSEGWNPGRRFAVATGRHKSMDHMEEIRIARR</sequence>
<reference evidence="1 2" key="1">
    <citation type="journal article" date="2019" name="Nat. Ecol. Evol.">
        <title>Megaphylogeny resolves global patterns of mushroom evolution.</title>
        <authorList>
            <person name="Varga T."/>
            <person name="Krizsan K."/>
            <person name="Foldi C."/>
            <person name="Dima B."/>
            <person name="Sanchez-Garcia M."/>
            <person name="Sanchez-Ramirez S."/>
            <person name="Szollosi G.J."/>
            <person name="Szarkandi J.G."/>
            <person name="Papp V."/>
            <person name="Albert L."/>
            <person name="Andreopoulos W."/>
            <person name="Angelini C."/>
            <person name="Antonin V."/>
            <person name="Barry K.W."/>
            <person name="Bougher N.L."/>
            <person name="Buchanan P."/>
            <person name="Buyck B."/>
            <person name="Bense V."/>
            <person name="Catcheside P."/>
            <person name="Chovatia M."/>
            <person name="Cooper J."/>
            <person name="Damon W."/>
            <person name="Desjardin D."/>
            <person name="Finy P."/>
            <person name="Geml J."/>
            <person name="Haridas S."/>
            <person name="Hughes K."/>
            <person name="Justo A."/>
            <person name="Karasinski D."/>
            <person name="Kautmanova I."/>
            <person name="Kiss B."/>
            <person name="Kocsube S."/>
            <person name="Kotiranta H."/>
            <person name="LaButti K.M."/>
            <person name="Lechner B.E."/>
            <person name="Liimatainen K."/>
            <person name="Lipzen A."/>
            <person name="Lukacs Z."/>
            <person name="Mihaltcheva S."/>
            <person name="Morgado L.N."/>
            <person name="Niskanen T."/>
            <person name="Noordeloos M.E."/>
            <person name="Ohm R.A."/>
            <person name="Ortiz-Santana B."/>
            <person name="Ovrebo C."/>
            <person name="Racz N."/>
            <person name="Riley R."/>
            <person name="Savchenko A."/>
            <person name="Shiryaev A."/>
            <person name="Soop K."/>
            <person name="Spirin V."/>
            <person name="Szebenyi C."/>
            <person name="Tomsovsky M."/>
            <person name="Tulloss R.E."/>
            <person name="Uehling J."/>
            <person name="Grigoriev I.V."/>
            <person name="Vagvolgyi C."/>
            <person name="Papp T."/>
            <person name="Martin F.M."/>
            <person name="Miettinen O."/>
            <person name="Hibbett D.S."/>
            <person name="Nagy L.G."/>
        </authorList>
    </citation>
    <scope>NUCLEOTIDE SEQUENCE [LARGE SCALE GENOMIC DNA]</scope>
    <source>
        <strain evidence="1 2">NL-1719</strain>
    </source>
</reference>
<proteinExistence type="predicted"/>
<evidence type="ECO:0000313" key="2">
    <source>
        <dbReference type="Proteomes" id="UP000308600"/>
    </source>
</evidence>
<dbReference type="EMBL" id="ML208334">
    <property type="protein sequence ID" value="TFK69258.1"/>
    <property type="molecule type" value="Genomic_DNA"/>
</dbReference>
<gene>
    <name evidence="1" type="ORF">BDN72DRAFT_840758</name>
</gene>
<organism evidence="1 2">
    <name type="scientific">Pluteus cervinus</name>
    <dbReference type="NCBI Taxonomy" id="181527"/>
    <lineage>
        <taxon>Eukaryota</taxon>
        <taxon>Fungi</taxon>
        <taxon>Dikarya</taxon>
        <taxon>Basidiomycota</taxon>
        <taxon>Agaricomycotina</taxon>
        <taxon>Agaricomycetes</taxon>
        <taxon>Agaricomycetidae</taxon>
        <taxon>Agaricales</taxon>
        <taxon>Pluteineae</taxon>
        <taxon>Pluteaceae</taxon>
        <taxon>Pluteus</taxon>
    </lineage>
</organism>
<accession>A0ACD3ATH7</accession>
<evidence type="ECO:0000313" key="1">
    <source>
        <dbReference type="EMBL" id="TFK69258.1"/>
    </source>
</evidence>
<name>A0ACD3ATH7_9AGAR</name>
<protein>
    <submittedName>
        <fullName evidence="1">Uncharacterized protein</fullName>
    </submittedName>
</protein>